<dbReference type="Proteomes" id="UP000800082">
    <property type="component" value="Unassembled WGS sequence"/>
</dbReference>
<evidence type="ECO:0000313" key="3">
    <source>
        <dbReference type="Proteomes" id="UP000800082"/>
    </source>
</evidence>
<accession>A0A6A5RLX7</accession>
<protein>
    <recommendedName>
        <fullName evidence="1">Heterokaryon incompatibility domain-containing protein</fullName>
    </recommendedName>
</protein>
<dbReference type="GeneID" id="54345093"/>
<dbReference type="PANTHER" id="PTHR24148:SF73">
    <property type="entry name" value="HET DOMAIN PROTEIN (AFU_ORTHOLOGUE AFUA_8G01020)"/>
    <property type="match status" value="1"/>
</dbReference>
<name>A0A6A5RLX7_9PLEO</name>
<evidence type="ECO:0000259" key="1">
    <source>
        <dbReference type="Pfam" id="PF06985"/>
    </source>
</evidence>
<gene>
    <name evidence="2" type="ORF">M421DRAFT_138657</name>
</gene>
<proteinExistence type="predicted"/>
<keyword evidence="3" id="KW-1185">Reference proteome</keyword>
<sequence length="509" mass="57410">MEPYAYKSLNKGEIRLLRLHPKNSIGSLSGSLIHVPLTNPTYCEGSADSEPHLEHPYPYDAISYTWGTDARKPFSLVIDHNRTIGITAHLHYVLQKIVQSHTSVLIWVDAICINQANQDSEEKSQQILLMPDIYRISKRVQIHLGPEANDSPLAIKFLEHMAEYAEYLDESLNVSNSEAYALALEMGYSPPVESDKTWNALRSFWLRPWFRRIWVTQELVNALDPVIHCGDLEIDWRTLWLAARVFQNNNRLMETGLTIFTHHIGVDALEGANSYYAIADMRLRTWGYMSSAYIVTAWALGGDKQTPAGLLGQRGLRPHEKIPIRRDRSALLAYERLSRPNALRDRAAGSILFNSKYPDLVTMLSRTKIFLATNPVDRIYALLGLVCDVDPHDPDFRIEYAAAQTPAVVCQRFAAGLIKRSEGAAVLGMAGTTRQACRTVSDSPSWVPDWTTPIRPNDYVVSLNFLMHGLNYSDKQYGTPTTRSLSAVPCLTPYSILRRENYSPHQPGT</sequence>
<dbReference type="PANTHER" id="PTHR24148">
    <property type="entry name" value="ANKYRIN REPEAT DOMAIN-CONTAINING PROTEIN 39 HOMOLOG-RELATED"/>
    <property type="match status" value="1"/>
</dbReference>
<reference evidence="2" key="1">
    <citation type="journal article" date="2020" name="Stud. Mycol.">
        <title>101 Dothideomycetes genomes: a test case for predicting lifestyles and emergence of pathogens.</title>
        <authorList>
            <person name="Haridas S."/>
            <person name="Albert R."/>
            <person name="Binder M."/>
            <person name="Bloem J."/>
            <person name="Labutti K."/>
            <person name="Salamov A."/>
            <person name="Andreopoulos B."/>
            <person name="Baker S."/>
            <person name="Barry K."/>
            <person name="Bills G."/>
            <person name="Bluhm B."/>
            <person name="Cannon C."/>
            <person name="Castanera R."/>
            <person name="Culley D."/>
            <person name="Daum C."/>
            <person name="Ezra D."/>
            <person name="Gonzalez J."/>
            <person name="Henrissat B."/>
            <person name="Kuo A."/>
            <person name="Liang C."/>
            <person name="Lipzen A."/>
            <person name="Lutzoni F."/>
            <person name="Magnuson J."/>
            <person name="Mondo S."/>
            <person name="Nolan M."/>
            <person name="Ohm R."/>
            <person name="Pangilinan J."/>
            <person name="Park H.-J."/>
            <person name="Ramirez L."/>
            <person name="Alfaro M."/>
            <person name="Sun H."/>
            <person name="Tritt A."/>
            <person name="Yoshinaga Y."/>
            <person name="Zwiers L.-H."/>
            <person name="Turgeon B."/>
            <person name="Goodwin S."/>
            <person name="Spatafora J."/>
            <person name="Crous P."/>
            <person name="Grigoriev I."/>
        </authorList>
    </citation>
    <scope>NUCLEOTIDE SEQUENCE</scope>
    <source>
        <strain evidence="2">CBS 183.55</strain>
    </source>
</reference>
<evidence type="ECO:0000313" key="2">
    <source>
        <dbReference type="EMBL" id="KAF1929425.1"/>
    </source>
</evidence>
<dbReference type="AlphaFoldDB" id="A0A6A5RLX7"/>
<dbReference type="RefSeq" id="XP_033449673.1">
    <property type="nucleotide sequence ID" value="XM_033587447.1"/>
</dbReference>
<dbReference type="InterPro" id="IPR010730">
    <property type="entry name" value="HET"/>
</dbReference>
<dbReference type="InterPro" id="IPR052895">
    <property type="entry name" value="HetReg/Transcr_Mod"/>
</dbReference>
<dbReference type="OrthoDB" id="2157530at2759"/>
<dbReference type="EMBL" id="ML978966">
    <property type="protein sequence ID" value="KAF1929425.1"/>
    <property type="molecule type" value="Genomic_DNA"/>
</dbReference>
<feature type="domain" description="Heterokaryon incompatibility" evidence="1">
    <location>
        <begin position="59"/>
        <end position="218"/>
    </location>
</feature>
<dbReference type="Pfam" id="PF06985">
    <property type="entry name" value="HET"/>
    <property type="match status" value="1"/>
</dbReference>
<organism evidence="2 3">
    <name type="scientific">Didymella exigua CBS 183.55</name>
    <dbReference type="NCBI Taxonomy" id="1150837"/>
    <lineage>
        <taxon>Eukaryota</taxon>
        <taxon>Fungi</taxon>
        <taxon>Dikarya</taxon>
        <taxon>Ascomycota</taxon>
        <taxon>Pezizomycotina</taxon>
        <taxon>Dothideomycetes</taxon>
        <taxon>Pleosporomycetidae</taxon>
        <taxon>Pleosporales</taxon>
        <taxon>Pleosporineae</taxon>
        <taxon>Didymellaceae</taxon>
        <taxon>Didymella</taxon>
    </lineage>
</organism>